<gene>
    <name evidence="2" type="ORF">A10D4_05157</name>
</gene>
<dbReference type="InterPro" id="IPR052181">
    <property type="entry name" value="5hmC_binding"/>
</dbReference>
<proteinExistence type="predicted"/>
<dbReference type="SUPFAM" id="SSF88697">
    <property type="entry name" value="PUA domain-like"/>
    <property type="match status" value="1"/>
</dbReference>
<dbReference type="Proteomes" id="UP000014115">
    <property type="component" value="Unassembled WGS sequence"/>
</dbReference>
<feature type="domain" description="EVE" evidence="1">
    <location>
        <begin position="2"/>
        <end position="158"/>
    </location>
</feature>
<dbReference type="STRING" id="740709.A10D4_05157"/>
<organism evidence="2 3">
    <name type="scientific">Idiomarina xiamenensis 10-D-4</name>
    <dbReference type="NCBI Taxonomy" id="740709"/>
    <lineage>
        <taxon>Bacteria</taxon>
        <taxon>Pseudomonadati</taxon>
        <taxon>Pseudomonadota</taxon>
        <taxon>Gammaproteobacteria</taxon>
        <taxon>Alteromonadales</taxon>
        <taxon>Idiomarinaceae</taxon>
        <taxon>Idiomarina</taxon>
    </lineage>
</organism>
<dbReference type="PATRIC" id="fig|740709.3.peg.1051"/>
<dbReference type="EMBL" id="AMRG01000005">
    <property type="protein sequence ID" value="EKE84429.1"/>
    <property type="molecule type" value="Genomic_DNA"/>
</dbReference>
<dbReference type="PANTHER" id="PTHR14087:SF7">
    <property type="entry name" value="THYMOCYTE NUCLEAR PROTEIN 1"/>
    <property type="match status" value="1"/>
</dbReference>
<name>K2KPP6_9GAMM</name>
<protein>
    <recommendedName>
        <fullName evidence="1">EVE domain-containing protein</fullName>
    </recommendedName>
</protein>
<keyword evidence="3" id="KW-1185">Reference proteome</keyword>
<dbReference type="InterPro" id="IPR047197">
    <property type="entry name" value="THYN1-like_EVE"/>
</dbReference>
<sequence length="160" mass="17856">MNYWLMKTEPDECSIDDIATAPKQTVIWDGVRNYQARNFMRAMQLGDQVFIYHSSCRQVGIAGIVEVSRTAFADPSQFDATSPYVDNAYVDNNTASATTAEAARWSAVEVTYLQHLTRLLPLAELKALPALSANPLVRRGQRLSVMPFTDAEWQAVLALQ</sequence>
<evidence type="ECO:0000313" key="2">
    <source>
        <dbReference type="EMBL" id="EKE84429.1"/>
    </source>
</evidence>
<reference evidence="2 3" key="1">
    <citation type="journal article" date="2012" name="J. Bacteriol.">
        <title>Genome Sequence of Idiomarina xiamenensis Type Strain 10-D-4.</title>
        <authorList>
            <person name="Lai Q."/>
            <person name="Wang L."/>
            <person name="Wang W."/>
            <person name="Shao Z."/>
        </authorList>
    </citation>
    <scope>NUCLEOTIDE SEQUENCE [LARGE SCALE GENOMIC DNA]</scope>
    <source>
        <strain evidence="2 3">10-D-4</strain>
    </source>
</reference>
<evidence type="ECO:0000259" key="1">
    <source>
        <dbReference type="Pfam" id="PF01878"/>
    </source>
</evidence>
<dbReference type="AlphaFoldDB" id="K2KPP6"/>
<accession>K2KPP6</accession>
<dbReference type="Gene3D" id="3.10.590.10">
    <property type="entry name" value="ph1033 like domains"/>
    <property type="match status" value="1"/>
</dbReference>
<dbReference type="PANTHER" id="PTHR14087">
    <property type="entry name" value="THYMOCYTE NUCLEAR PROTEIN 1"/>
    <property type="match status" value="1"/>
</dbReference>
<dbReference type="CDD" id="cd21133">
    <property type="entry name" value="EVE"/>
    <property type="match status" value="1"/>
</dbReference>
<dbReference type="InterPro" id="IPR015947">
    <property type="entry name" value="PUA-like_sf"/>
</dbReference>
<dbReference type="RefSeq" id="WP_008488160.1">
    <property type="nucleotide sequence ID" value="NZ_AMRG01000005.1"/>
</dbReference>
<evidence type="ECO:0000313" key="3">
    <source>
        <dbReference type="Proteomes" id="UP000014115"/>
    </source>
</evidence>
<dbReference type="eggNOG" id="COG2947">
    <property type="taxonomic scope" value="Bacteria"/>
</dbReference>
<dbReference type="OrthoDB" id="9791347at2"/>
<dbReference type="InterPro" id="IPR002740">
    <property type="entry name" value="EVE_domain"/>
</dbReference>
<comment type="caution">
    <text evidence="2">The sequence shown here is derived from an EMBL/GenBank/DDBJ whole genome shotgun (WGS) entry which is preliminary data.</text>
</comment>
<dbReference type="Pfam" id="PF01878">
    <property type="entry name" value="EVE"/>
    <property type="match status" value="1"/>
</dbReference>